<dbReference type="PANTHER" id="PTHR43664">
    <property type="entry name" value="MONOAMINE OXIDASE-RELATED"/>
    <property type="match status" value="1"/>
</dbReference>
<evidence type="ECO:0000313" key="4">
    <source>
        <dbReference type="Proteomes" id="UP000019494"/>
    </source>
</evidence>
<protein>
    <submittedName>
        <fullName evidence="3">Dehydratase</fullName>
    </submittedName>
</protein>
<evidence type="ECO:0000259" key="2">
    <source>
        <dbReference type="Pfam" id="PF01575"/>
    </source>
</evidence>
<proteinExistence type="inferred from homology"/>
<dbReference type="RefSeq" id="WP_034719501.1">
    <property type="nucleotide sequence ID" value="NZ_AWQS01000186.1"/>
</dbReference>
<gene>
    <name evidence="3" type="ORF">N864_01530</name>
</gene>
<sequence length="147" mass="16051">MRRPAEDMPIGVELDCGTHAVTEQEIIEFATEWDPQYFHVDRDAAAHSNFGGIIASGLHTASIFQRLAVTGVYTGYDVIAGKEIQSLRFLRPVRAGDVLSCTIVVRSVEPDGAGRCLVSIAGTLRNQLGRPVLELEVDSLVRSREEA</sequence>
<comment type="caution">
    <text evidence="3">The sequence shown here is derived from an EMBL/GenBank/DDBJ whole genome shotgun (WGS) entry which is preliminary data.</text>
</comment>
<dbReference type="PANTHER" id="PTHR43664:SF1">
    <property type="entry name" value="BETA-METHYLMALYL-COA DEHYDRATASE"/>
    <property type="match status" value="1"/>
</dbReference>
<keyword evidence="4" id="KW-1185">Reference proteome</keyword>
<evidence type="ECO:0000256" key="1">
    <source>
        <dbReference type="ARBA" id="ARBA00005254"/>
    </source>
</evidence>
<name>W9GIY7_9MICO</name>
<dbReference type="EMBL" id="AWQS01000186">
    <property type="protein sequence ID" value="EWT04788.1"/>
    <property type="molecule type" value="Genomic_DNA"/>
</dbReference>
<dbReference type="InterPro" id="IPR052342">
    <property type="entry name" value="MCH/BMMD"/>
</dbReference>
<reference evidence="4" key="1">
    <citation type="submission" date="2013-08" db="EMBL/GenBank/DDBJ databases">
        <title>Intrasporangium oryzae NRRL B-24470.</title>
        <authorList>
            <person name="Liu H."/>
            <person name="Wang G."/>
        </authorList>
    </citation>
    <scope>NUCLEOTIDE SEQUENCE [LARGE SCALE GENOMIC DNA]</scope>
    <source>
        <strain evidence="4">Q5-1</strain>
    </source>
</reference>
<accession>W9GIY7</accession>
<dbReference type="SUPFAM" id="SSF54637">
    <property type="entry name" value="Thioesterase/thiol ester dehydrase-isomerase"/>
    <property type="match status" value="1"/>
</dbReference>
<dbReference type="InterPro" id="IPR029069">
    <property type="entry name" value="HotDog_dom_sf"/>
</dbReference>
<organism evidence="3 4">
    <name type="scientific">Intrasporangium chromatireducens Q5-1</name>
    <dbReference type="NCBI Taxonomy" id="584657"/>
    <lineage>
        <taxon>Bacteria</taxon>
        <taxon>Bacillati</taxon>
        <taxon>Actinomycetota</taxon>
        <taxon>Actinomycetes</taxon>
        <taxon>Micrococcales</taxon>
        <taxon>Intrasporangiaceae</taxon>
        <taxon>Intrasporangium</taxon>
    </lineage>
</organism>
<feature type="domain" description="MaoC-like" evidence="2">
    <location>
        <begin position="19"/>
        <end position="107"/>
    </location>
</feature>
<dbReference type="Proteomes" id="UP000019494">
    <property type="component" value="Unassembled WGS sequence"/>
</dbReference>
<dbReference type="Gene3D" id="3.10.129.10">
    <property type="entry name" value="Hotdog Thioesterase"/>
    <property type="match status" value="1"/>
</dbReference>
<comment type="similarity">
    <text evidence="1">Belongs to the enoyl-CoA hydratase/isomerase family.</text>
</comment>
<dbReference type="AlphaFoldDB" id="W9GIY7"/>
<evidence type="ECO:0000313" key="3">
    <source>
        <dbReference type="EMBL" id="EWT04788.1"/>
    </source>
</evidence>
<dbReference type="Pfam" id="PF01575">
    <property type="entry name" value="MaoC_dehydratas"/>
    <property type="match status" value="1"/>
</dbReference>
<dbReference type="InterPro" id="IPR002539">
    <property type="entry name" value="MaoC-like_dom"/>
</dbReference>